<comment type="similarity">
    <text evidence="1 3">Belongs to the short-chain dehydrogenases/reductases (SDR) family.</text>
</comment>
<dbReference type="InterPro" id="IPR002347">
    <property type="entry name" value="SDR_fam"/>
</dbReference>
<dbReference type="EMBL" id="AP023396">
    <property type="protein sequence ID" value="BCK56795.1"/>
    <property type="molecule type" value="Genomic_DNA"/>
</dbReference>
<evidence type="ECO:0000259" key="4">
    <source>
        <dbReference type="SMART" id="SM00822"/>
    </source>
</evidence>
<name>A0A7G1KND2_9NOCA</name>
<evidence type="ECO:0000256" key="3">
    <source>
        <dbReference type="RuleBase" id="RU000363"/>
    </source>
</evidence>
<keyword evidence="2" id="KW-0560">Oxidoreductase</keyword>
<evidence type="ECO:0000313" key="6">
    <source>
        <dbReference type="Proteomes" id="UP000516173"/>
    </source>
</evidence>
<dbReference type="InterPro" id="IPR057326">
    <property type="entry name" value="KR_dom"/>
</dbReference>
<dbReference type="Pfam" id="PF00106">
    <property type="entry name" value="adh_short"/>
    <property type="match status" value="1"/>
</dbReference>
<accession>A0A7G1KND2</accession>
<dbReference type="PANTHER" id="PTHR44196:SF1">
    <property type="entry name" value="DEHYDROGENASE_REDUCTASE SDR FAMILY MEMBER 7B"/>
    <property type="match status" value="1"/>
</dbReference>
<dbReference type="PANTHER" id="PTHR44196">
    <property type="entry name" value="DEHYDROGENASE/REDUCTASE SDR FAMILY MEMBER 7B"/>
    <property type="match status" value="1"/>
</dbReference>
<dbReference type="PRINTS" id="PR00081">
    <property type="entry name" value="GDHRDH"/>
</dbReference>
<dbReference type="RefSeq" id="WP_187683806.1">
    <property type="nucleotide sequence ID" value="NZ_AP023396.1"/>
</dbReference>
<evidence type="ECO:0000256" key="2">
    <source>
        <dbReference type="ARBA" id="ARBA00023002"/>
    </source>
</evidence>
<dbReference type="Proteomes" id="UP000516173">
    <property type="component" value="Chromosome"/>
</dbReference>
<reference evidence="5 6" key="1">
    <citation type="submission" date="2020-08" db="EMBL/GenBank/DDBJ databases">
        <title>Genome Sequencing of Nocardia wallacei strain FMUON74 and assembly.</title>
        <authorList>
            <person name="Toyokawa M."/>
            <person name="Uesaka K."/>
        </authorList>
    </citation>
    <scope>NUCLEOTIDE SEQUENCE [LARGE SCALE GENOMIC DNA]</scope>
    <source>
        <strain evidence="5 6">FMUON74</strain>
    </source>
</reference>
<dbReference type="PRINTS" id="PR00080">
    <property type="entry name" value="SDRFAMILY"/>
</dbReference>
<dbReference type="GO" id="GO:0016491">
    <property type="term" value="F:oxidoreductase activity"/>
    <property type="evidence" value="ECO:0007669"/>
    <property type="project" value="UniProtKB-KW"/>
</dbReference>
<evidence type="ECO:0000313" key="5">
    <source>
        <dbReference type="EMBL" id="BCK56795.1"/>
    </source>
</evidence>
<dbReference type="GeneID" id="80349023"/>
<feature type="domain" description="Ketoreductase" evidence="4">
    <location>
        <begin position="7"/>
        <end position="191"/>
    </location>
</feature>
<evidence type="ECO:0000256" key="1">
    <source>
        <dbReference type="ARBA" id="ARBA00006484"/>
    </source>
</evidence>
<dbReference type="Gene3D" id="3.40.50.720">
    <property type="entry name" value="NAD(P)-binding Rossmann-like Domain"/>
    <property type="match status" value="1"/>
</dbReference>
<dbReference type="GO" id="GO:0016020">
    <property type="term" value="C:membrane"/>
    <property type="evidence" value="ECO:0007669"/>
    <property type="project" value="TreeGrafter"/>
</dbReference>
<sequence>MKDLKERTVLLTGASGGIGKRVARRLAAQGARVALVGRQADVLGALAEELRESGAKAEPILGDLADAAGLDDLVDRAERALGPIDVLINNAGVELAAAFTKYEPAELNWIVQVNLMAPMLLTRRVLPGMVERGGGHVLFVSTGAAKVAPAFQAPYAATKAGLVSLAQSLRAEYHGTPIGFSVVLPGFVKGDGMYQVWVDQGVRASALLGSTTVDRIAGKIVGAVRRNKSEVLDMGMPVRSMFATTQLSPAFADRMARRMSPVFRKQASVRDRL</sequence>
<proteinExistence type="inferred from homology"/>
<dbReference type="KEGG" id="nwl:NWFMUON74_45670"/>
<organism evidence="5 6">
    <name type="scientific">Nocardia wallacei</name>
    <dbReference type="NCBI Taxonomy" id="480035"/>
    <lineage>
        <taxon>Bacteria</taxon>
        <taxon>Bacillati</taxon>
        <taxon>Actinomycetota</taxon>
        <taxon>Actinomycetes</taxon>
        <taxon>Mycobacteriales</taxon>
        <taxon>Nocardiaceae</taxon>
        <taxon>Nocardia</taxon>
    </lineage>
</organism>
<dbReference type="AlphaFoldDB" id="A0A7G1KND2"/>
<keyword evidence="6" id="KW-1185">Reference proteome</keyword>
<dbReference type="InterPro" id="IPR036291">
    <property type="entry name" value="NAD(P)-bd_dom_sf"/>
</dbReference>
<protein>
    <recommendedName>
        <fullName evidence="4">Ketoreductase domain-containing protein</fullName>
    </recommendedName>
</protein>
<dbReference type="SMART" id="SM00822">
    <property type="entry name" value="PKS_KR"/>
    <property type="match status" value="1"/>
</dbReference>
<gene>
    <name evidence="5" type="ORF">NWFMUON74_45670</name>
</gene>
<dbReference type="CDD" id="cd05233">
    <property type="entry name" value="SDR_c"/>
    <property type="match status" value="1"/>
</dbReference>
<dbReference type="SUPFAM" id="SSF51735">
    <property type="entry name" value="NAD(P)-binding Rossmann-fold domains"/>
    <property type="match status" value="1"/>
</dbReference>